<feature type="transmembrane region" description="Helical" evidence="1">
    <location>
        <begin position="6"/>
        <end position="25"/>
    </location>
</feature>
<evidence type="ECO:0000256" key="1">
    <source>
        <dbReference type="SAM" id="Phobius"/>
    </source>
</evidence>
<gene>
    <name evidence="2" type="ORF">ANE_LOCUS2985</name>
</gene>
<sequence>MKEFVLSVSLFTISLFTGGIGLIQLSDKLRMEMRHAFVTLFLGCLFCLPTIFVCLSYVQDRQGSPWFLCFSCQSTLTVAFLSNIHGHKVRTKLHDHKR</sequence>
<keyword evidence="1" id="KW-1133">Transmembrane helix</keyword>
<dbReference type="OrthoDB" id="8879801at2759"/>
<dbReference type="Proteomes" id="UP000489600">
    <property type="component" value="Unassembled WGS sequence"/>
</dbReference>
<dbReference type="EMBL" id="CABITT030000001">
    <property type="protein sequence ID" value="VVA92540.1"/>
    <property type="molecule type" value="Genomic_DNA"/>
</dbReference>
<accession>A0A565ATX7</accession>
<protein>
    <submittedName>
        <fullName evidence="2">Uncharacterized protein</fullName>
    </submittedName>
</protein>
<evidence type="ECO:0000313" key="2">
    <source>
        <dbReference type="EMBL" id="VVA92540.1"/>
    </source>
</evidence>
<comment type="caution">
    <text evidence="2">The sequence shown here is derived from an EMBL/GenBank/DDBJ whole genome shotgun (WGS) entry which is preliminary data.</text>
</comment>
<dbReference type="AlphaFoldDB" id="A0A565ATX7"/>
<keyword evidence="1" id="KW-0472">Membrane</keyword>
<keyword evidence="3" id="KW-1185">Reference proteome</keyword>
<proteinExistence type="predicted"/>
<keyword evidence="1" id="KW-0812">Transmembrane</keyword>
<feature type="transmembrane region" description="Helical" evidence="1">
    <location>
        <begin position="64"/>
        <end position="84"/>
    </location>
</feature>
<feature type="transmembrane region" description="Helical" evidence="1">
    <location>
        <begin position="37"/>
        <end position="58"/>
    </location>
</feature>
<evidence type="ECO:0000313" key="3">
    <source>
        <dbReference type="Proteomes" id="UP000489600"/>
    </source>
</evidence>
<reference evidence="2" key="1">
    <citation type="submission" date="2019-07" db="EMBL/GenBank/DDBJ databases">
        <authorList>
            <person name="Dittberner H."/>
        </authorList>
    </citation>
    <scope>NUCLEOTIDE SEQUENCE [LARGE SCALE GENOMIC DNA]</scope>
</reference>
<organism evidence="2 3">
    <name type="scientific">Arabis nemorensis</name>
    <dbReference type="NCBI Taxonomy" id="586526"/>
    <lineage>
        <taxon>Eukaryota</taxon>
        <taxon>Viridiplantae</taxon>
        <taxon>Streptophyta</taxon>
        <taxon>Embryophyta</taxon>
        <taxon>Tracheophyta</taxon>
        <taxon>Spermatophyta</taxon>
        <taxon>Magnoliopsida</taxon>
        <taxon>eudicotyledons</taxon>
        <taxon>Gunneridae</taxon>
        <taxon>Pentapetalae</taxon>
        <taxon>rosids</taxon>
        <taxon>malvids</taxon>
        <taxon>Brassicales</taxon>
        <taxon>Brassicaceae</taxon>
        <taxon>Arabideae</taxon>
        <taxon>Arabis</taxon>
    </lineage>
</organism>
<name>A0A565ATX7_9BRAS</name>